<dbReference type="EMBL" id="JASOME010000007">
    <property type="protein sequence ID" value="MDK7064024.1"/>
    <property type="molecule type" value="Genomic_DNA"/>
</dbReference>
<keyword evidence="1" id="KW-0732">Signal</keyword>
<keyword evidence="2" id="KW-0175">Coiled coil</keyword>
<organism evidence="6 7">
    <name type="scientific">Gardnerella vaginalis</name>
    <dbReference type="NCBI Taxonomy" id="2702"/>
    <lineage>
        <taxon>Bacteria</taxon>
        <taxon>Bacillati</taxon>
        <taxon>Actinomycetota</taxon>
        <taxon>Actinomycetes</taxon>
        <taxon>Bifidobacteriales</taxon>
        <taxon>Bifidobacteriaceae</taxon>
        <taxon>Gardnerella</taxon>
    </lineage>
</organism>
<feature type="region of interest" description="Disordered" evidence="3">
    <location>
        <begin position="1720"/>
        <end position="1772"/>
    </location>
</feature>
<feature type="compositionally biased region" description="Low complexity" evidence="3">
    <location>
        <begin position="1677"/>
        <end position="1694"/>
    </location>
</feature>
<dbReference type="InterPro" id="IPR020840">
    <property type="entry name" value="Extracell_matrix-bd_GA"/>
</dbReference>
<feature type="compositionally biased region" description="Basic and acidic residues" evidence="3">
    <location>
        <begin position="844"/>
        <end position="862"/>
    </location>
</feature>
<feature type="region of interest" description="Disordered" evidence="3">
    <location>
        <begin position="1063"/>
        <end position="1172"/>
    </location>
</feature>
<dbReference type="Pfam" id="PF01468">
    <property type="entry name" value="GA"/>
    <property type="match status" value="3"/>
</dbReference>
<accession>A0AAW6Y0E5</accession>
<dbReference type="Proteomes" id="UP001237784">
    <property type="component" value="Unassembled WGS sequence"/>
</dbReference>
<feature type="compositionally biased region" description="Basic and acidic residues" evidence="3">
    <location>
        <begin position="1542"/>
        <end position="1555"/>
    </location>
</feature>
<dbReference type="Gene3D" id="1.20.5.420">
    <property type="entry name" value="Immunoglobulin FC, subunit C"/>
    <property type="match status" value="2"/>
</dbReference>
<gene>
    <name evidence="6" type="ORF">QP372_05785</name>
</gene>
<feature type="region of interest" description="Disordered" evidence="3">
    <location>
        <begin position="844"/>
        <end position="864"/>
    </location>
</feature>
<feature type="region of interest" description="Disordered" evidence="3">
    <location>
        <begin position="1585"/>
        <end position="1610"/>
    </location>
</feature>
<dbReference type="SUPFAM" id="SSF46997">
    <property type="entry name" value="Bacterial immunoglobulin/albumin-binding domains"/>
    <property type="match status" value="1"/>
</dbReference>
<feature type="region of interest" description="Disordered" evidence="3">
    <location>
        <begin position="1542"/>
        <end position="1568"/>
    </location>
</feature>
<dbReference type="InterPro" id="IPR044024">
    <property type="entry name" value="aRib"/>
</dbReference>
<evidence type="ECO:0000259" key="5">
    <source>
        <dbReference type="SMART" id="SM00844"/>
    </source>
</evidence>
<evidence type="ECO:0000313" key="7">
    <source>
        <dbReference type="Proteomes" id="UP001237784"/>
    </source>
</evidence>
<feature type="region of interest" description="Disordered" evidence="3">
    <location>
        <begin position="674"/>
        <end position="695"/>
    </location>
</feature>
<feature type="coiled-coil region" evidence="2">
    <location>
        <begin position="1851"/>
        <end position="1913"/>
    </location>
</feature>
<name>A0AAW6Y0E5_GARVA</name>
<reference evidence="6" key="1">
    <citation type="submission" date="2023-05" db="EMBL/GenBank/DDBJ databases">
        <title>Cataloging the Phylogenetic Diversity of Human Bladder Bacteria.</title>
        <authorList>
            <person name="Du J."/>
        </authorList>
    </citation>
    <scope>NUCLEOTIDE SEQUENCE</scope>
    <source>
        <strain evidence="6">UMB6789</strain>
    </source>
</reference>
<evidence type="ECO:0000256" key="2">
    <source>
        <dbReference type="SAM" id="Coils"/>
    </source>
</evidence>
<dbReference type="InterPro" id="IPR002988">
    <property type="entry name" value="GA_module"/>
</dbReference>
<feature type="coiled-coil region" evidence="2">
    <location>
        <begin position="1317"/>
        <end position="1353"/>
    </location>
</feature>
<feature type="domain" description="Extracellular matrix-binding protein ebh GA module" evidence="5">
    <location>
        <begin position="1110"/>
        <end position="1167"/>
    </location>
</feature>
<evidence type="ECO:0000313" key="6">
    <source>
        <dbReference type="EMBL" id="MDK7064024.1"/>
    </source>
</evidence>
<proteinExistence type="predicted"/>
<sequence length="1966" mass="212518">MSKKIRVVKHYSGVNSGVGADSQPVLSKSVCAAMLTGAMVLGGGVFVSSPAYADGYVDGTGNNIYYGYKTDASYTEARFHIEVDYYDTLEHAQAGKDEGKDPLGKFVRVHYLSNCAKKDGAADDWRFRPMWWYGVPKGLKNVQNITYTRVEKLTNQRGNQPFVPTGSSQFTFTDTNGYGVVSKKTYPTPKQWKSISNFYFDEQNVLANKGWKQLLGLNGGSYDNAGNTEGQWGDYQKETDGLQGIFVDWESAGQRFYDMTYVGEMTDDAWQKRDENPLRFAAGVYRFAGNWHYAVGQKHNTPKIADHLKLVYPEVTKVKDPSNLQDAEQKAIKEKITKANENTKYFKELVADNGVVVNKDGSATITFKDKTTRTMPASLLVSKDETDKDKYKPVMPERTPVVNLKNLTSDEKTKIRQAIIDANGGSSPNEFLKHVKQTNNQYDFKVNEDGSVEVTYEDDSKLTIPSTDLVFQGPKISDWAPYVVPDAIEVDNLQQISQEEITKIVNAFDTANTGITPYDEAKTNNSGNTPVSIDKTTGDATITWKDGSKTTIAAWQFLKQKPKAPAPEPQPPVPTPAAEKEFIVEAPQNQSSVDFDPFNAKESDLTDNKNKQALTAIEGVLKKCAAKDAKDNNTSVTIKAVEFKIVDGKGVVVFHAEKYKDATYPMSVFLKQKANNQTPQTPSTETKTENGQNEHDTFKYKVTKTQINGDTPTAQDAVKALKQFVKDNYDNVSDSDLASVVDSVTAKATWTPKTGTRNMGAYDAKKPNDGPVTSFDIDTTNGYAIKVNGHPWADNDDGGDWDSAMEGTLFTIKPSDLYVKKGNTQQQKDNTIDNLKQQAKDLLDKRKNKDKLSNEDLKRAGIEDPDQLNDAKIDEMAKGQKAEKDLRDLIRKLTDAKKAERKYHAIAEVEVADPENLSEADFKKAAEAFLKANYDGTGSLAGDKAPYTVPTGLTPKTDTALMELASDTNATGISSITYANSDFNTLIFTDKNKKQLFTVSVKYKKKAETPAPTPDALAQMKKDAEQQIDRNPNLTKDQKEDYKKQIEQATTVDKIKEILDKAAQQGKANQNDPSKKQTITDNKGGSNAKQEKEKEQKEKDKKEREKKQEEQTTKDKKSANDTIDGLSDLTKDEKDKLKENLNGKSGDTTKPGAKTPEEVQQIVNEAQARNAARKAIKDELPFLSHGKGESDNDDKALKELIGSDPAKKDSTLTDLENALTAKDATAESINKALKAAKRQNAINEQNAKNAGLAKLDALLQQLTDAENGLNETQKAAIKQKVDAAKTAINGAKDTVNKATKPSDIKTAVDGVKIEDALKEINTQVTNAQQNNKQQQENENKDALANEKKEQIARINASNLSDADKKKAIDDINAATKLGDPTGIADRALKAKKIEDALKKIDEFKHLNKSQKDAFKAIINGTDAGNHKDDNGKDTGVDDIDDALANAANTDNAMARLEELKVIADKFAKGDAYKNSNDANKKKAFDDASTAAGAVLDKAKGNPKDADQVNELYKDLLKAMQDLDNTVKGAGVKTDALAAEIDSDKNLKPSETDPKTPGDPVYNTSSKDKKEAFDKALKDAEAALQTANSDNEDAKKPTSTPLTPDQEAQKQKAVDEALDKLIKARLALDGVNTKPLQDEIDKDNKVKNSDKYTYSTKDKKTAFDTALSEANELIKKLTGAADQQAQPGQGTQQPDLSTKEAKQKALDAALKKLQDAAKALDGTKPIEPTPNPNPTPTPTPSPLPTPGAGTDNPGSGNAGSGSEAGYGVNDNAPTIVDKGELNIQIDSAETDSKPGNAGAGNAGNANAGSATGAQGGAGTSSGSGMGTGTAGAANAGVDNKAVNNAVENAPEVKQADAAVKQAAATLDEALAQAKRVAADPHATQAQVDAAAVKLADARKALADAQANAAKVRAAVRSRVIKGMRSRGNAGVAAGADVATAGLMATMIAAIGGAFVTRRMRAMHANRD</sequence>
<feature type="domain" description="Extracellular matrix-binding protein ebh GA module" evidence="5">
    <location>
        <begin position="1017"/>
        <end position="1063"/>
    </location>
</feature>
<evidence type="ECO:0000256" key="3">
    <source>
        <dbReference type="SAM" id="MobiDB-lite"/>
    </source>
</evidence>
<dbReference type="InterPro" id="IPR009063">
    <property type="entry name" value="Ig/albumin-bd_sf"/>
</dbReference>
<feature type="region of interest" description="Disordered" evidence="3">
    <location>
        <begin position="1677"/>
        <end position="1704"/>
    </location>
</feature>
<dbReference type="Gene3D" id="1.20.1270.90">
    <property type="entry name" value="AF1782-like"/>
    <property type="match status" value="1"/>
</dbReference>
<feature type="compositionally biased region" description="Polar residues" evidence="3">
    <location>
        <begin position="674"/>
        <end position="685"/>
    </location>
</feature>
<evidence type="ECO:0000256" key="4">
    <source>
        <dbReference type="SAM" id="Phobius"/>
    </source>
</evidence>
<feature type="region of interest" description="Disordered" evidence="3">
    <location>
        <begin position="1005"/>
        <end position="1042"/>
    </location>
</feature>
<dbReference type="RefSeq" id="WP_285085230.1">
    <property type="nucleotide sequence ID" value="NZ_JASOME010000007.1"/>
</dbReference>
<dbReference type="SMART" id="SM00844">
    <property type="entry name" value="GA"/>
    <property type="match status" value="2"/>
</dbReference>
<evidence type="ECO:0000256" key="1">
    <source>
        <dbReference type="ARBA" id="ARBA00022729"/>
    </source>
</evidence>
<protein>
    <submittedName>
        <fullName evidence="6">GA module</fullName>
    </submittedName>
</protein>
<dbReference type="Gene3D" id="1.20.120.1850">
    <property type="entry name" value="Ebh helix bundles repeating unit (S and A modules)"/>
    <property type="match status" value="3"/>
</dbReference>
<feature type="compositionally biased region" description="Polar residues" evidence="3">
    <location>
        <begin position="1066"/>
        <end position="1088"/>
    </location>
</feature>
<feature type="compositionally biased region" description="Basic and acidic residues" evidence="3">
    <location>
        <begin position="1089"/>
        <end position="1119"/>
    </location>
</feature>
<feature type="compositionally biased region" description="Basic and acidic residues" evidence="3">
    <location>
        <begin position="686"/>
        <end position="695"/>
    </location>
</feature>
<dbReference type="Gene3D" id="3.10.20.890">
    <property type="match status" value="3"/>
</dbReference>
<dbReference type="Pfam" id="PF18938">
    <property type="entry name" value="aRib"/>
    <property type="match status" value="3"/>
</dbReference>
<feature type="compositionally biased region" description="Pro residues" evidence="3">
    <location>
        <begin position="1726"/>
        <end position="1744"/>
    </location>
</feature>
<keyword evidence="4" id="KW-0472">Membrane</keyword>
<feature type="compositionally biased region" description="Basic and acidic residues" evidence="3">
    <location>
        <begin position="1129"/>
        <end position="1141"/>
    </location>
</feature>
<feature type="transmembrane region" description="Helical" evidence="4">
    <location>
        <begin position="1936"/>
        <end position="1955"/>
    </location>
</feature>
<keyword evidence="4" id="KW-0812">Transmembrane</keyword>
<feature type="coiled-coil region" evidence="2">
    <location>
        <begin position="1226"/>
        <end position="1275"/>
    </location>
</feature>
<keyword evidence="4" id="KW-1133">Transmembrane helix</keyword>
<comment type="caution">
    <text evidence="6">The sequence shown here is derived from an EMBL/GenBank/DDBJ whole genome shotgun (WGS) entry which is preliminary data.</text>
</comment>